<dbReference type="Proteomes" id="UP001210126">
    <property type="component" value="Unassembled WGS sequence"/>
</dbReference>
<evidence type="ECO:0000313" key="10">
    <source>
        <dbReference type="EMBL" id="RHD72238.1"/>
    </source>
</evidence>
<evidence type="ECO:0000256" key="3">
    <source>
        <dbReference type="ARBA" id="ARBA00022679"/>
    </source>
</evidence>
<dbReference type="PANTHER" id="PTHR43369">
    <property type="entry name" value="PHOSPHORIBOSYLGLYCINAMIDE FORMYLTRANSFERASE"/>
    <property type="match status" value="1"/>
</dbReference>
<dbReference type="Proteomes" id="UP000461276">
    <property type="component" value="Unassembled WGS sequence"/>
</dbReference>
<comment type="caution">
    <text evidence="9">The sequence shown here is derived from an EMBL/GenBank/DDBJ whole genome shotgun (WGS) entry which is preliminary data.</text>
</comment>
<dbReference type="RefSeq" id="WP_008781037.1">
    <property type="nucleotide sequence ID" value="NZ_CP072231.1"/>
</dbReference>
<dbReference type="PANTHER" id="PTHR43369:SF2">
    <property type="entry name" value="PHOSPHORIBOSYLGLYCINAMIDE FORMYLTRANSFERASE"/>
    <property type="match status" value="1"/>
</dbReference>
<dbReference type="Gene3D" id="3.40.50.170">
    <property type="entry name" value="Formyl transferase, N-terminal domain"/>
    <property type="match status" value="1"/>
</dbReference>
<proteinExistence type="predicted"/>
<dbReference type="EMBL" id="QSJN01000012">
    <property type="protein sequence ID" value="RHD72238.1"/>
    <property type="molecule type" value="Genomic_DNA"/>
</dbReference>
<keyword evidence="3 9" id="KW-0808">Transferase</keyword>
<evidence type="ECO:0000313" key="8">
    <source>
        <dbReference type="EMBL" id="MRZ51496.1"/>
    </source>
</evidence>
<evidence type="ECO:0000313" key="9">
    <source>
        <dbReference type="EMBL" id="MRZ56542.1"/>
    </source>
</evidence>
<evidence type="ECO:0000313" key="6">
    <source>
        <dbReference type="EMBL" id="MDB9005919.1"/>
    </source>
</evidence>
<dbReference type="SUPFAM" id="SSF53328">
    <property type="entry name" value="Formyltransferase"/>
    <property type="match status" value="1"/>
</dbReference>
<gene>
    <name evidence="10" type="ORF">DW782_17335</name>
    <name evidence="8" type="ORF">GKD66_14935</name>
    <name evidence="7" type="ORF">GKD67_15350</name>
    <name evidence="9" type="ORF">GKD68_17715</name>
    <name evidence="6" type="ORF">PN599_13015</name>
</gene>
<dbReference type="Proteomes" id="UP000284660">
    <property type="component" value="Unassembled WGS sequence"/>
</dbReference>
<evidence type="ECO:0000256" key="1">
    <source>
        <dbReference type="ARBA" id="ARBA00005054"/>
    </source>
</evidence>
<evidence type="ECO:0000256" key="2">
    <source>
        <dbReference type="ARBA" id="ARBA00012254"/>
    </source>
</evidence>
<dbReference type="EMBL" id="WKMY01000011">
    <property type="protein sequence ID" value="MRY94576.1"/>
    <property type="molecule type" value="Genomic_DNA"/>
</dbReference>
<dbReference type="GO" id="GO:0004644">
    <property type="term" value="F:phosphoribosylglycinamide formyltransferase activity"/>
    <property type="evidence" value="ECO:0007669"/>
    <property type="project" value="UniProtKB-EC"/>
</dbReference>
<dbReference type="EC" id="2.1.2.2" evidence="2"/>
<evidence type="ECO:0000313" key="14">
    <source>
        <dbReference type="Proteomes" id="UP000461276"/>
    </source>
</evidence>
<accession>A0A3D9AAC5</accession>
<dbReference type="EMBL" id="WKNE01000018">
    <property type="protein sequence ID" value="MRZ56542.1"/>
    <property type="molecule type" value="Genomic_DNA"/>
</dbReference>
<protein>
    <recommendedName>
        <fullName evidence="2">phosphoribosylglycinamide formyltransferase 1</fullName>
        <ecNumber evidence="2">2.1.2.2</ecNumber>
    </recommendedName>
</protein>
<dbReference type="EMBL" id="JAQMPJ010000011">
    <property type="protein sequence ID" value="MDB9005919.1"/>
    <property type="molecule type" value="Genomic_DNA"/>
</dbReference>
<dbReference type="GO" id="GO:0006189">
    <property type="term" value="P:'de novo' IMP biosynthetic process"/>
    <property type="evidence" value="ECO:0007669"/>
    <property type="project" value="InterPro"/>
</dbReference>
<reference evidence="12 13" key="2">
    <citation type="journal article" date="2019" name="Nat. Med.">
        <title>A library of human gut bacterial isolates paired with longitudinal multiomics data enables mechanistic microbiome research.</title>
        <authorList>
            <person name="Poyet M."/>
            <person name="Groussin M."/>
            <person name="Gibbons S.M."/>
            <person name="Avila-Pacheco J."/>
            <person name="Jiang X."/>
            <person name="Kearney S.M."/>
            <person name="Perrotta A.R."/>
            <person name="Berdy B."/>
            <person name="Zhao S."/>
            <person name="Lieberman T.D."/>
            <person name="Swanson P.K."/>
            <person name="Smith M."/>
            <person name="Roesemann S."/>
            <person name="Alexander J.E."/>
            <person name="Rich S.A."/>
            <person name="Livny J."/>
            <person name="Vlamakis H."/>
            <person name="Clish C."/>
            <person name="Bullock K."/>
            <person name="Deik A."/>
            <person name="Scott J."/>
            <person name="Pierce K.A."/>
            <person name="Xavier R.J."/>
            <person name="Alm E.J."/>
        </authorList>
    </citation>
    <scope>NUCLEOTIDE SEQUENCE [LARGE SCALE GENOMIC DNA]</scope>
    <source>
        <strain evidence="9 12">BIOML-A2</strain>
        <strain evidence="8 13">BIOML-A32</strain>
        <strain evidence="7 14">BIOML-A9</strain>
    </source>
</reference>
<dbReference type="CDD" id="cd08645">
    <property type="entry name" value="FMT_core_GART"/>
    <property type="match status" value="1"/>
</dbReference>
<evidence type="ECO:0000313" key="13">
    <source>
        <dbReference type="Proteomes" id="UP000441358"/>
    </source>
</evidence>
<dbReference type="AlphaFoldDB" id="A0A3D9AAC5"/>
<dbReference type="Proteomes" id="UP000432516">
    <property type="component" value="Unassembled WGS sequence"/>
</dbReference>
<feature type="domain" description="Formyl transferase N-terminal" evidence="5">
    <location>
        <begin position="2"/>
        <end position="182"/>
    </location>
</feature>
<dbReference type="Proteomes" id="UP000441358">
    <property type="component" value="Unassembled WGS sequence"/>
</dbReference>
<evidence type="ECO:0000313" key="11">
    <source>
        <dbReference type="Proteomes" id="UP000284660"/>
    </source>
</evidence>
<reference evidence="10 11" key="1">
    <citation type="submission" date="2018-08" db="EMBL/GenBank/DDBJ databases">
        <title>A genome reference for cultivated species of the human gut microbiota.</title>
        <authorList>
            <person name="Zou Y."/>
            <person name="Xue W."/>
            <person name="Luo G."/>
        </authorList>
    </citation>
    <scope>NUCLEOTIDE SEQUENCE [LARGE SCALE GENOMIC DNA]</scope>
    <source>
        <strain evidence="10 11">AM30-4</strain>
    </source>
</reference>
<evidence type="ECO:0000256" key="4">
    <source>
        <dbReference type="ARBA" id="ARBA00022755"/>
    </source>
</evidence>
<evidence type="ECO:0000259" key="5">
    <source>
        <dbReference type="Pfam" id="PF00551"/>
    </source>
</evidence>
<name>A0A3D9AAC5_PARDI</name>
<reference evidence="6" key="3">
    <citation type="submission" date="2023-01" db="EMBL/GenBank/DDBJ databases">
        <title>Human gut microbiome strain richness.</title>
        <authorList>
            <person name="Chen-Liaw A."/>
        </authorList>
    </citation>
    <scope>NUCLEOTIDE SEQUENCE</scope>
    <source>
        <strain evidence="6">RTP21484st1_E5_RTP21484_190118</strain>
    </source>
</reference>
<dbReference type="EMBL" id="WKMC01000011">
    <property type="protein sequence ID" value="MRZ51496.1"/>
    <property type="molecule type" value="Genomic_DNA"/>
</dbReference>
<evidence type="ECO:0000313" key="12">
    <source>
        <dbReference type="Proteomes" id="UP000432516"/>
    </source>
</evidence>
<evidence type="ECO:0000313" key="7">
    <source>
        <dbReference type="EMBL" id="MRY94576.1"/>
    </source>
</evidence>
<dbReference type="InterPro" id="IPR002376">
    <property type="entry name" value="Formyl_transf_N"/>
</dbReference>
<dbReference type="InterPro" id="IPR004607">
    <property type="entry name" value="GART"/>
</dbReference>
<dbReference type="GO" id="GO:0005829">
    <property type="term" value="C:cytosol"/>
    <property type="evidence" value="ECO:0007669"/>
    <property type="project" value="TreeGrafter"/>
</dbReference>
<dbReference type="Pfam" id="PF00551">
    <property type="entry name" value="Formyl_trans_N"/>
    <property type="match status" value="1"/>
</dbReference>
<comment type="pathway">
    <text evidence="1">Purine metabolism; IMP biosynthesis via de novo pathway; N(2)-formyl-N(1)-(5-phospho-D-ribosyl)glycinamide from N(1)-(5-phospho-D-ribosyl)glycinamide (10-formyl THF route): step 1/1.</text>
</comment>
<organism evidence="9 12">
    <name type="scientific">Parabacteroides distasonis</name>
    <dbReference type="NCBI Taxonomy" id="823"/>
    <lineage>
        <taxon>Bacteria</taxon>
        <taxon>Pseudomonadati</taxon>
        <taxon>Bacteroidota</taxon>
        <taxon>Bacteroidia</taxon>
        <taxon>Bacteroidales</taxon>
        <taxon>Tannerellaceae</taxon>
        <taxon>Parabacteroides</taxon>
    </lineage>
</organism>
<dbReference type="InterPro" id="IPR036477">
    <property type="entry name" value="Formyl_transf_N_sf"/>
</dbReference>
<sequence length="186" mass="20238">MKNIAIFASGSGTNAENITRYFANSENVNVAVVLSNNRNVGVHGRVNKLGVPSFVFSRDEFAAGTPILEKLAEYDVCFIVLAGFMNKISDVILQAFPGKIVNIHPALLPKYGGKGMYGMHVHEAVVKAGERESGITIHYINEHYDEGAIIFQASCPVLPSDTPDEVAAKVHALEYAHYPHVIESLL</sequence>
<keyword evidence="4" id="KW-0658">Purine biosynthesis</keyword>